<organism evidence="1 2">
    <name type="scientific">Pseudomonas syringae group genomosp. 3</name>
    <dbReference type="NCBI Taxonomy" id="251701"/>
    <lineage>
        <taxon>Bacteria</taxon>
        <taxon>Pseudomonadati</taxon>
        <taxon>Pseudomonadota</taxon>
        <taxon>Gammaproteobacteria</taxon>
        <taxon>Pseudomonadales</taxon>
        <taxon>Pseudomonadaceae</taxon>
        <taxon>Pseudomonas</taxon>
    </lineage>
</organism>
<dbReference type="AlphaFoldDB" id="A0A330JWH5"/>
<evidence type="ECO:0000313" key="1">
    <source>
        <dbReference type="EMBL" id="SPD89720.1"/>
    </source>
</evidence>
<dbReference type="Proteomes" id="UP000307241">
    <property type="component" value="Plasmid PP2"/>
</dbReference>
<dbReference type="EMBL" id="LT985191">
    <property type="protein sequence ID" value="SPD89720.1"/>
    <property type="molecule type" value="Genomic_DNA"/>
</dbReference>
<keyword evidence="1" id="KW-0614">Plasmid</keyword>
<sequence>MDYLVQSLINNGQIHSDDHLNLLCYLFPSCQENGSVLFVGRAMYQFRNVVFAEASTGKEVKAVSLGFFCSLFNGQGIQRNHFPVGSCSKEAFRVPVLYELRATAFHCRDANNLLGFLVPMPLISTLIFSTPQLKLLGRQLLFFSRKRGSDVLSYLRCRLLKVG</sequence>
<proteinExistence type="predicted"/>
<protein>
    <submittedName>
        <fullName evidence="1">Uncharacterized protein</fullName>
    </submittedName>
</protein>
<reference evidence="2" key="1">
    <citation type="submission" date="2018-02" db="EMBL/GenBank/DDBJ databases">
        <authorList>
            <person name="Blom J."/>
        </authorList>
    </citation>
    <scope>NUCLEOTIDE SEQUENCE [LARGE SCALE GENOMIC DNA]</scope>
    <source>
        <strain evidence="2">CFBP 3800</strain>
        <plasmid evidence="2">pp2</plasmid>
    </source>
</reference>
<evidence type="ECO:0000313" key="2">
    <source>
        <dbReference type="Proteomes" id="UP000307241"/>
    </source>
</evidence>
<geneLocation type="plasmid" evidence="2">
    <name>pp2</name>
</geneLocation>
<accession>A0A330JWH5</accession>
<gene>
    <name evidence="1" type="ORF">PSCFBP3800_P200084</name>
</gene>
<name>A0A330JWH5_9PSED</name>